<dbReference type="Gene3D" id="3.40.50.720">
    <property type="entry name" value="NAD(P)-binding Rossmann-like Domain"/>
    <property type="match status" value="1"/>
</dbReference>
<dbReference type="Gene3D" id="3.90.180.10">
    <property type="entry name" value="Medium-chain alcohol dehydrogenases, catalytic domain"/>
    <property type="match status" value="1"/>
</dbReference>
<dbReference type="SMART" id="SM00829">
    <property type="entry name" value="PKS_ER"/>
    <property type="match status" value="1"/>
</dbReference>
<dbReference type="InterPro" id="IPR050700">
    <property type="entry name" value="YIM1/Zinc_Alcohol_DH_Fams"/>
</dbReference>
<evidence type="ECO:0000313" key="4">
    <source>
        <dbReference type="Proteomes" id="UP000238205"/>
    </source>
</evidence>
<feature type="domain" description="Enoyl reductase (ER)" evidence="2">
    <location>
        <begin position="10"/>
        <end position="300"/>
    </location>
</feature>
<dbReference type="CDD" id="cd05289">
    <property type="entry name" value="MDR_like_2"/>
    <property type="match status" value="1"/>
</dbReference>
<reference evidence="3 4" key="1">
    <citation type="submission" date="2018-03" db="EMBL/GenBank/DDBJ databases">
        <title>Genomic Encyclopedia of Archaeal and Bacterial Type Strains, Phase II (KMG-II): from individual species to whole genera.</title>
        <authorList>
            <person name="Goeker M."/>
        </authorList>
    </citation>
    <scope>NUCLEOTIDE SEQUENCE [LARGE SCALE GENOMIC DNA]</scope>
    <source>
        <strain evidence="3 4">DSM 13175</strain>
    </source>
</reference>
<dbReference type="AlphaFoldDB" id="A0A2T0W5V3"/>
<dbReference type="Proteomes" id="UP000238205">
    <property type="component" value="Unassembled WGS sequence"/>
</dbReference>
<dbReference type="PANTHER" id="PTHR11695:SF294">
    <property type="entry name" value="RETICULON-4-INTERACTING PROTEIN 1, MITOCHONDRIAL"/>
    <property type="match status" value="1"/>
</dbReference>
<keyword evidence="1" id="KW-0560">Oxidoreductase</keyword>
<dbReference type="InterPro" id="IPR036291">
    <property type="entry name" value="NAD(P)-bd_dom_sf"/>
</dbReference>
<dbReference type="EMBL" id="PVTO01000018">
    <property type="protein sequence ID" value="PRY81392.1"/>
    <property type="molecule type" value="Genomic_DNA"/>
</dbReference>
<evidence type="ECO:0000313" key="3">
    <source>
        <dbReference type="EMBL" id="PRY81392.1"/>
    </source>
</evidence>
<proteinExistence type="predicted"/>
<dbReference type="GO" id="GO:0016491">
    <property type="term" value="F:oxidoreductase activity"/>
    <property type="evidence" value="ECO:0007669"/>
    <property type="project" value="UniProtKB-KW"/>
</dbReference>
<protein>
    <submittedName>
        <fullName evidence="3">NADPH:quinone reductase-like Zn-dependent oxidoreductase</fullName>
    </submittedName>
</protein>
<dbReference type="InterPro" id="IPR002364">
    <property type="entry name" value="Quin_OxRdtase/zeta-crystal_CS"/>
</dbReference>
<dbReference type="InterPro" id="IPR011032">
    <property type="entry name" value="GroES-like_sf"/>
</dbReference>
<dbReference type="OrthoDB" id="9792162at2"/>
<evidence type="ECO:0000256" key="1">
    <source>
        <dbReference type="ARBA" id="ARBA00023002"/>
    </source>
</evidence>
<comment type="caution">
    <text evidence="3">The sequence shown here is derived from an EMBL/GenBank/DDBJ whole genome shotgun (WGS) entry which is preliminary data.</text>
</comment>
<sequence length="305" mass="32890">MKAIVIDAFGGVDQLQLKEIDNPVLKDDRMIVEVYATSVNPADVKRRKGLFGGKLPMIVGNDIAGIVSEVGKDVTDFKSGDRVMANGAKAYAEFVSVNPERAVKLDDSVSFLEAAALPLVGQTAYEAIVTRGEVKEGDRVLIHAGSGGVGSTAVQIAKYLGAWVASTASGKNQELLQSLGVDRPINYEKEAFDEVLDEIDLVFDTLGGSIQARSVNVLHPKGKLLSIAEKPDRQLSGEKEIDASFFSMRPTKEALEILHKWLTQGVISPVISEVAPFSEEGIREAHELSETGHAKGKIMIKMKSE</sequence>
<evidence type="ECO:0000259" key="2">
    <source>
        <dbReference type="SMART" id="SM00829"/>
    </source>
</evidence>
<dbReference type="InterPro" id="IPR013154">
    <property type="entry name" value="ADH-like_N"/>
</dbReference>
<dbReference type="GO" id="GO:0008270">
    <property type="term" value="F:zinc ion binding"/>
    <property type="evidence" value="ECO:0007669"/>
    <property type="project" value="InterPro"/>
</dbReference>
<gene>
    <name evidence="3" type="ORF">CLV38_11842</name>
</gene>
<dbReference type="SUPFAM" id="SSF51735">
    <property type="entry name" value="NAD(P)-binding Rossmann-fold domains"/>
    <property type="match status" value="1"/>
</dbReference>
<dbReference type="RefSeq" id="WP_106194523.1">
    <property type="nucleotide sequence ID" value="NZ_PVTO01000018.1"/>
</dbReference>
<organism evidence="3 4">
    <name type="scientific">Alkalibacterium olivapovliticus</name>
    <dbReference type="NCBI Taxonomy" id="99907"/>
    <lineage>
        <taxon>Bacteria</taxon>
        <taxon>Bacillati</taxon>
        <taxon>Bacillota</taxon>
        <taxon>Bacilli</taxon>
        <taxon>Lactobacillales</taxon>
        <taxon>Carnobacteriaceae</taxon>
        <taxon>Alkalibacterium</taxon>
    </lineage>
</organism>
<accession>A0A2T0W5V3</accession>
<keyword evidence="4" id="KW-1185">Reference proteome</keyword>
<dbReference type="Pfam" id="PF08240">
    <property type="entry name" value="ADH_N"/>
    <property type="match status" value="1"/>
</dbReference>
<dbReference type="Pfam" id="PF13602">
    <property type="entry name" value="ADH_zinc_N_2"/>
    <property type="match status" value="1"/>
</dbReference>
<dbReference type="PANTHER" id="PTHR11695">
    <property type="entry name" value="ALCOHOL DEHYDROGENASE RELATED"/>
    <property type="match status" value="1"/>
</dbReference>
<name>A0A2T0W5V3_9LACT</name>
<dbReference type="PROSITE" id="PS01162">
    <property type="entry name" value="QOR_ZETA_CRYSTAL"/>
    <property type="match status" value="1"/>
</dbReference>
<dbReference type="InterPro" id="IPR020843">
    <property type="entry name" value="ER"/>
</dbReference>
<dbReference type="SUPFAM" id="SSF50129">
    <property type="entry name" value="GroES-like"/>
    <property type="match status" value="1"/>
</dbReference>